<dbReference type="Gene3D" id="3.10.180.10">
    <property type="entry name" value="2,3-Dihydroxybiphenyl 1,2-Dioxygenase, domain 1"/>
    <property type="match status" value="1"/>
</dbReference>
<evidence type="ECO:0000259" key="1">
    <source>
        <dbReference type="PROSITE" id="PS51819"/>
    </source>
</evidence>
<name>A0A6G6WDY2_9ACTN</name>
<dbReference type="InterPro" id="IPR004360">
    <property type="entry name" value="Glyas_Fos-R_dOase_dom"/>
</dbReference>
<dbReference type="InterPro" id="IPR023393">
    <property type="entry name" value="START-like_dom_sf"/>
</dbReference>
<accession>A0A6G6WDY2</accession>
<dbReference type="Pfam" id="PF00903">
    <property type="entry name" value="Glyoxalase"/>
    <property type="match status" value="1"/>
</dbReference>
<dbReference type="Pfam" id="PF10604">
    <property type="entry name" value="Polyketide_cyc2"/>
    <property type="match status" value="1"/>
</dbReference>
<dbReference type="InterPro" id="IPR029068">
    <property type="entry name" value="Glyas_Bleomycin-R_OHBP_Dase"/>
</dbReference>
<dbReference type="InterPro" id="IPR019587">
    <property type="entry name" value="Polyketide_cyclase/dehydratase"/>
</dbReference>
<dbReference type="AlphaFoldDB" id="A0A6G6WDY2"/>
<evidence type="ECO:0000313" key="3">
    <source>
        <dbReference type="Proteomes" id="UP000502996"/>
    </source>
</evidence>
<dbReference type="PROSITE" id="PS51819">
    <property type="entry name" value="VOC"/>
    <property type="match status" value="1"/>
</dbReference>
<gene>
    <name evidence="2" type="ORF">G5V58_11220</name>
</gene>
<dbReference type="SUPFAM" id="SSF55961">
    <property type="entry name" value="Bet v1-like"/>
    <property type="match status" value="1"/>
</dbReference>
<dbReference type="CDD" id="cd06587">
    <property type="entry name" value="VOC"/>
    <property type="match status" value="1"/>
</dbReference>
<dbReference type="EMBL" id="CP049257">
    <property type="protein sequence ID" value="QIG43250.1"/>
    <property type="molecule type" value="Genomic_DNA"/>
</dbReference>
<dbReference type="CDD" id="cd07825">
    <property type="entry name" value="SRPBCC_7"/>
    <property type="match status" value="1"/>
</dbReference>
<dbReference type="Proteomes" id="UP000502996">
    <property type="component" value="Chromosome"/>
</dbReference>
<reference evidence="2 3" key="1">
    <citation type="submission" date="2020-02" db="EMBL/GenBank/DDBJ databases">
        <title>Full genome sequence of Nocardioides sp. R-3366.</title>
        <authorList>
            <person name="Im W.-T."/>
        </authorList>
    </citation>
    <scope>NUCLEOTIDE SEQUENCE [LARGE SCALE GENOMIC DNA]</scope>
    <source>
        <strain evidence="2 3">R-3366</strain>
    </source>
</reference>
<evidence type="ECO:0000313" key="2">
    <source>
        <dbReference type="EMBL" id="QIG43250.1"/>
    </source>
</evidence>
<proteinExistence type="predicted"/>
<keyword evidence="3" id="KW-1185">Reference proteome</keyword>
<dbReference type="RefSeq" id="WP_165232402.1">
    <property type="nucleotide sequence ID" value="NZ_CP049257.1"/>
</dbReference>
<sequence length="261" mass="28042">MSSEVVSASRIVAAPADVVFALVADPAQQPGWDGNDNLGSAETGQRVRGVGDVFTMTLLRGAVRENHVVEFDEGRLIAWRPAEPGATPPGHLWRWELEPLTDGRTRVTHTYDWTALDDPARLERARATTSAALQASLDRLAAAAETRAGLPALFAGLSVRDLPAAVAWYERLFGTPPSMLPDDDEAVWEVAPGRSVYVERRPAHAGHGLVTLFVDDLSDLVAGASSRGLEPDLDETYDNGVRKVTYRDPDGNEVGFGGFGG</sequence>
<dbReference type="KEGG" id="nano:G5V58_11220"/>
<dbReference type="Gene3D" id="3.30.530.20">
    <property type="match status" value="1"/>
</dbReference>
<feature type="domain" description="VOC" evidence="1">
    <location>
        <begin position="151"/>
        <end position="259"/>
    </location>
</feature>
<organism evidence="2 3">
    <name type="scientific">Nocardioides anomalus</name>
    <dbReference type="NCBI Taxonomy" id="2712223"/>
    <lineage>
        <taxon>Bacteria</taxon>
        <taxon>Bacillati</taxon>
        <taxon>Actinomycetota</taxon>
        <taxon>Actinomycetes</taxon>
        <taxon>Propionibacteriales</taxon>
        <taxon>Nocardioidaceae</taxon>
        <taxon>Nocardioides</taxon>
    </lineage>
</organism>
<dbReference type="InterPro" id="IPR037523">
    <property type="entry name" value="VOC_core"/>
</dbReference>
<dbReference type="SUPFAM" id="SSF54593">
    <property type="entry name" value="Glyoxalase/Bleomycin resistance protein/Dihydroxybiphenyl dioxygenase"/>
    <property type="match status" value="1"/>
</dbReference>
<protein>
    <recommendedName>
        <fullName evidence="1">VOC domain-containing protein</fullName>
    </recommendedName>
</protein>